<protein>
    <recommendedName>
        <fullName evidence="3">Proteasome assembly chaperone 3</fullName>
    </recommendedName>
</protein>
<dbReference type="InterPro" id="IPR018788">
    <property type="entry name" value="Proteasome_assmbl_chp_3"/>
</dbReference>
<dbReference type="EMBL" id="WIQW01000127">
    <property type="protein sequence ID" value="KAF3081339.1"/>
    <property type="molecule type" value="Genomic_DNA"/>
</dbReference>
<dbReference type="PANTHER" id="PTHR31051:SF1">
    <property type="entry name" value="PROTEASOME ASSEMBLY CHAPERONE 3"/>
    <property type="match status" value="1"/>
</dbReference>
<gene>
    <name evidence="1" type="ORF">TWF102_001697</name>
</gene>
<name>A0A7C8IY28_ORBOL</name>
<evidence type="ECO:0008006" key="3">
    <source>
        <dbReference type="Google" id="ProtNLM"/>
    </source>
</evidence>
<dbReference type="AlphaFoldDB" id="A0A7C8IY28"/>
<evidence type="ECO:0000313" key="2">
    <source>
        <dbReference type="Proteomes" id="UP000475325"/>
    </source>
</evidence>
<reference evidence="1 2" key="1">
    <citation type="submission" date="2019-06" db="EMBL/GenBank/DDBJ databases">
        <authorList>
            <person name="Palmer J.M."/>
        </authorList>
    </citation>
    <scope>NUCLEOTIDE SEQUENCE [LARGE SCALE GENOMIC DNA]</scope>
    <source>
        <strain evidence="1 2">TWF102</strain>
    </source>
</reference>
<dbReference type="Proteomes" id="UP000475325">
    <property type="component" value="Unassembled WGS sequence"/>
</dbReference>
<accession>A0A7C8IY28</accession>
<comment type="caution">
    <text evidence="1">The sequence shown here is derived from an EMBL/GenBank/DDBJ whole genome shotgun (WGS) entry which is preliminary data.</text>
</comment>
<proteinExistence type="predicted"/>
<dbReference type="PANTHER" id="PTHR31051">
    <property type="entry name" value="PROTEASOME ASSEMBLY CHAPERONE 3"/>
    <property type="match status" value="1"/>
</dbReference>
<dbReference type="Gene3D" id="3.30.230.90">
    <property type="match status" value="1"/>
</dbReference>
<dbReference type="GO" id="GO:0043248">
    <property type="term" value="P:proteasome assembly"/>
    <property type="evidence" value="ECO:0007669"/>
    <property type="project" value="InterPro"/>
</dbReference>
<sequence length="351" mass="37876">MAMDRSLLHVIRYGTYRRLQDTFNAIPFIPGAHVSNISPILLAKPGPLESRIHRNSKLNGKCTDDLFGRKKENKVTPSAPSNITQVDKSLVCGSAQVLAAAAVTRTSVGEAPVLLGENCLMAPGMTRHALKLPKDALCGVVSRGPETYITSLLLRRPETGDNRPTTIARAAGDSHETVTLNSRKMSSAINATTIQEIMNASTASKPLQPSDMPYPIFTKSSQKEIDSILTTATVLGFSDKILITITQSGRLSQWFQVPLDAAHPAFLEAKSTADDDGLLPLTHLTPKCLLGATTPERQAQGQLYAVQLASLLAMRNIRETRTVLVGLGLDRAEHTSDTFLETLELVGSCLP</sequence>
<organism evidence="1 2">
    <name type="scientific">Orbilia oligospora</name>
    <name type="common">Nematode-trapping fungus</name>
    <name type="synonym">Arthrobotrys oligospora</name>
    <dbReference type="NCBI Taxonomy" id="2813651"/>
    <lineage>
        <taxon>Eukaryota</taxon>
        <taxon>Fungi</taxon>
        <taxon>Dikarya</taxon>
        <taxon>Ascomycota</taxon>
        <taxon>Pezizomycotina</taxon>
        <taxon>Orbiliomycetes</taxon>
        <taxon>Orbiliales</taxon>
        <taxon>Orbiliaceae</taxon>
        <taxon>Orbilia</taxon>
    </lineage>
</organism>
<evidence type="ECO:0000313" key="1">
    <source>
        <dbReference type="EMBL" id="KAF3081339.1"/>
    </source>
</evidence>
<dbReference type="InterPro" id="IPR053720">
    <property type="entry name" value="Psm_Assembly_Chaperone"/>
</dbReference>